<dbReference type="STRING" id="1033802.SSPSH_001940"/>
<evidence type="ECO:0000256" key="3">
    <source>
        <dbReference type="ARBA" id="ARBA00022598"/>
    </source>
</evidence>
<dbReference type="EMBL" id="AFNV02000012">
    <property type="protein sequence ID" value="ERJ19101.1"/>
    <property type="molecule type" value="Genomic_DNA"/>
</dbReference>
<dbReference type="Proteomes" id="UP000006242">
    <property type="component" value="Unassembled WGS sequence"/>
</dbReference>
<dbReference type="GO" id="GO:0004527">
    <property type="term" value="F:exonuclease activity"/>
    <property type="evidence" value="ECO:0007669"/>
    <property type="project" value="UniProtKB-KW"/>
</dbReference>
<dbReference type="NCBIfam" id="TIGR02778">
    <property type="entry name" value="ligD_pol"/>
    <property type="match status" value="1"/>
</dbReference>
<keyword evidence="7" id="KW-0479">Metal-binding</keyword>
<keyword evidence="6" id="KW-0540">Nuclease</keyword>
<dbReference type="SUPFAM" id="SSF56091">
    <property type="entry name" value="DNA ligase/mRNA capping enzyme, catalytic domain"/>
    <property type="match status" value="1"/>
</dbReference>
<feature type="domain" description="ATP-dependent DNA ligase family profile" evidence="22">
    <location>
        <begin position="307"/>
        <end position="431"/>
    </location>
</feature>
<name>U2E5P3_9GAMM</name>
<keyword evidence="12" id="KW-0067">ATP-binding</keyword>
<evidence type="ECO:0000256" key="15">
    <source>
        <dbReference type="ARBA" id="ARBA00023172"/>
    </source>
</evidence>
<keyword evidence="10" id="KW-0378">Hydrolase</keyword>
<dbReference type="EC" id="6.5.1.1" evidence="2"/>
<reference evidence="23 24" key="2">
    <citation type="journal article" date="2013" name="PLoS ONE">
        <title>INDIGO - INtegrated Data Warehouse of MIcrobial GenOmes with Examples from the Red Sea Extremophiles.</title>
        <authorList>
            <person name="Alam I."/>
            <person name="Antunes A."/>
            <person name="Kamau A.A."/>
            <person name="Ba Alawi W."/>
            <person name="Kalkatawi M."/>
            <person name="Stingl U."/>
            <person name="Bajic V.B."/>
        </authorList>
    </citation>
    <scope>NUCLEOTIDE SEQUENCE [LARGE SCALE GENOMIC DNA]</scope>
    <source>
        <strain evidence="23 24">E1L3A</strain>
    </source>
</reference>
<gene>
    <name evidence="23" type="ORF">SSPSH_001940</name>
</gene>
<evidence type="ECO:0000256" key="4">
    <source>
        <dbReference type="ARBA" id="ARBA00022679"/>
    </source>
</evidence>
<protein>
    <recommendedName>
        <fullName evidence="2">DNA ligase (ATP)</fullName>
        <ecNumber evidence="2">6.5.1.1</ecNumber>
    </recommendedName>
    <alternativeName>
        <fullName evidence="19">NHEJ DNA polymerase</fullName>
    </alternativeName>
</protein>
<dbReference type="eggNOG" id="COG3285">
    <property type="taxonomic scope" value="Bacteria"/>
</dbReference>
<dbReference type="CDD" id="cd07971">
    <property type="entry name" value="OBF_DNA_ligase_LigD"/>
    <property type="match status" value="1"/>
</dbReference>
<dbReference type="InterPro" id="IPR014144">
    <property type="entry name" value="LigD_PE_domain"/>
</dbReference>
<dbReference type="GO" id="GO:0005524">
    <property type="term" value="F:ATP binding"/>
    <property type="evidence" value="ECO:0007669"/>
    <property type="project" value="UniProtKB-KW"/>
</dbReference>
<evidence type="ECO:0000256" key="7">
    <source>
        <dbReference type="ARBA" id="ARBA00022723"/>
    </source>
</evidence>
<keyword evidence="15" id="KW-0233">DNA recombination</keyword>
<evidence type="ECO:0000256" key="2">
    <source>
        <dbReference type="ARBA" id="ARBA00012727"/>
    </source>
</evidence>
<dbReference type="InterPro" id="IPR014143">
    <property type="entry name" value="NHEJ_ligase_prk"/>
</dbReference>
<evidence type="ECO:0000256" key="21">
    <source>
        <dbReference type="SAM" id="MobiDB-lite"/>
    </source>
</evidence>
<dbReference type="GO" id="GO:0003887">
    <property type="term" value="F:DNA-directed DNA polymerase activity"/>
    <property type="evidence" value="ECO:0007669"/>
    <property type="project" value="UniProtKB-KW"/>
</dbReference>
<dbReference type="InterPro" id="IPR012340">
    <property type="entry name" value="NA-bd_OB-fold"/>
</dbReference>
<dbReference type="Gene3D" id="2.40.50.140">
    <property type="entry name" value="Nucleic acid-binding proteins"/>
    <property type="match status" value="1"/>
</dbReference>
<dbReference type="NCBIfam" id="TIGR02777">
    <property type="entry name" value="LigD_PE_dom"/>
    <property type="match status" value="1"/>
</dbReference>
<keyword evidence="8" id="KW-0547">Nucleotide-binding</keyword>
<dbReference type="InterPro" id="IPR014145">
    <property type="entry name" value="LigD_pol_dom"/>
</dbReference>
<evidence type="ECO:0000256" key="17">
    <source>
        <dbReference type="ARBA" id="ARBA00023211"/>
    </source>
</evidence>
<dbReference type="PANTHER" id="PTHR42705:SF2">
    <property type="entry name" value="BIFUNCTIONAL NON-HOMOLOGOUS END JOINING PROTEIN LIGD"/>
    <property type="match status" value="1"/>
</dbReference>
<feature type="region of interest" description="Disordered" evidence="21">
    <location>
        <begin position="1"/>
        <end position="28"/>
    </location>
</feature>
<dbReference type="GO" id="GO:0046872">
    <property type="term" value="F:metal ion binding"/>
    <property type="evidence" value="ECO:0007669"/>
    <property type="project" value="UniProtKB-KW"/>
</dbReference>
<dbReference type="NCBIfam" id="TIGR02776">
    <property type="entry name" value="NHEJ_ligase_prk"/>
    <property type="match status" value="1"/>
</dbReference>
<evidence type="ECO:0000256" key="1">
    <source>
        <dbReference type="ARBA" id="ARBA00001936"/>
    </source>
</evidence>
<evidence type="ECO:0000256" key="18">
    <source>
        <dbReference type="ARBA" id="ARBA00023268"/>
    </source>
</evidence>
<keyword evidence="17" id="KW-0464">Manganese</keyword>
<evidence type="ECO:0000256" key="19">
    <source>
        <dbReference type="ARBA" id="ARBA00029943"/>
    </source>
</evidence>
<dbReference type="Pfam" id="PF13298">
    <property type="entry name" value="LigD_N"/>
    <property type="match status" value="1"/>
</dbReference>
<dbReference type="eggNOG" id="COG1793">
    <property type="taxonomic scope" value="Bacteria"/>
</dbReference>
<keyword evidence="5" id="KW-0548">Nucleotidyltransferase</keyword>
<evidence type="ECO:0000256" key="8">
    <source>
        <dbReference type="ARBA" id="ARBA00022741"/>
    </source>
</evidence>
<keyword evidence="11" id="KW-0269">Exonuclease</keyword>
<sequence length="846" mass="94412">MSRLDDYRNKRDFTRSREPAGDDHSPASEWPRFVVHKHAASHLHFDLRLEEDGVLRSWALPKGPSLKPGEKRLAVAVEDHPLDYGDFEGTIPKKQYGGGTVMIWDAGLWRETSQRKKDRIDFELAGEKLAGHWTLAQMGGKAGDGGKNWLLIKRRDKHQPIDEPDEADTSVATGRTMAEIADGAAANHEPQTPAPTLDLDPGALHGARKRALARTPKPRLATLSDKAPAGDDWLHEIKFDGYRILARLENGRATLLTRNGKDWTERFGATRRAVEALPIDHALLDGEIVALDRDGISRFGPLQDAIANRRTDRLVYQVFDLLHAGEHDLKKVALVERKRLLQKLCDAAEANRALRYTDHIQGQGPAFFEQASASGLEGIISKRADGAYSGGRSKQWRKIKTSHDDSFVVGGYTEPSGSRAGFGSLLLGTYDEQGRFAYAGRVGTGFSDLQIEDISSRLDQLGVSKRPFVEPVPDADTAHWVRPELVVDVTFTERTASGVLRHPSFRGLREDRDADSIGAGPHAAPEHNGESTGPKKLPRSENANRKRRAVKLEGIRLTHPDRVVYPETGLTKIELARYFVAIADWILPHIAERPLSLLRCPDGQHGECFFQKHPRTAFPDSLPTVAIADKKASDDTQDYVYVRDAADLVALVQAGVLEIHPWGARIDNVERPDQLVFDLDPHTDVEWAETCRIARDLRAYLEELELTAFLRTTGGKGLHLVVPIERRTNWDDAKAFARAVCQTFAAREPKRLTTNMAKHKRRGKIFLDYLRNGRGATAIASYSPRAHATPTIAVPIRWDELADLNSPDHYDIQRVLQRLQNLEKDPWLHLGEASKRITKAMQDAVS</sequence>
<comment type="cofactor">
    <cofactor evidence="1">
        <name>Mn(2+)</name>
        <dbReference type="ChEBI" id="CHEBI:29035"/>
    </cofactor>
</comment>
<keyword evidence="4" id="KW-0808">Transferase</keyword>
<dbReference type="SUPFAM" id="SSF50249">
    <property type="entry name" value="Nucleic acid-binding proteins"/>
    <property type="match status" value="1"/>
</dbReference>
<dbReference type="CDD" id="cd04862">
    <property type="entry name" value="PaeLigD_Pol_like"/>
    <property type="match status" value="1"/>
</dbReference>
<keyword evidence="13" id="KW-0239">DNA-directed DNA polymerase</keyword>
<comment type="catalytic activity">
    <reaction evidence="20">
        <text>ATP + (deoxyribonucleotide)n-3'-hydroxyl + 5'-phospho-(deoxyribonucleotide)m = (deoxyribonucleotide)n+m + AMP + diphosphate.</text>
        <dbReference type="EC" id="6.5.1.1"/>
    </reaction>
</comment>
<evidence type="ECO:0000256" key="20">
    <source>
        <dbReference type="ARBA" id="ARBA00034003"/>
    </source>
</evidence>
<evidence type="ECO:0000313" key="23">
    <source>
        <dbReference type="EMBL" id="ERJ19101.1"/>
    </source>
</evidence>
<comment type="caution">
    <text evidence="23">The sequence shown here is derived from an EMBL/GenBank/DDBJ whole genome shotgun (WGS) entry which is preliminary data.</text>
</comment>
<dbReference type="InterPro" id="IPR012310">
    <property type="entry name" value="DNA_ligase_ATP-dep_cent"/>
</dbReference>
<dbReference type="RefSeq" id="WP_021031625.1">
    <property type="nucleotide sequence ID" value="NZ_AFNV02000012.1"/>
</dbReference>
<keyword evidence="24" id="KW-1185">Reference proteome</keyword>
<dbReference type="Pfam" id="PF01068">
    <property type="entry name" value="DNA_ligase_A_M"/>
    <property type="match status" value="1"/>
</dbReference>
<proteinExistence type="predicted"/>
<evidence type="ECO:0000256" key="11">
    <source>
        <dbReference type="ARBA" id="ARBA00022839"/>
    </source>
</evidence>
<dbReference type="Gene3D" id="3.90.920.10">
    <property type="entry name" value="DNA primase, PRIM domain"/>
    <property type="match status" value="1"/>
</dbReference>
<dbReference type="NCBIfam" id="TIGR02779">
    <property type="entry name" value="NHEJ_ligase_lig"/>
    <property type="match status" value="1"/>
</dbReference>
<dbReference type="InterPro" id="IPR052171">
    <property type="entry name" value="NHEJ_LigD"/>
</dbReference>
<keyword evidence="9" id="KW-0227">DNA damage</keyword>
<dbReference type="GO" id="GO:0003677">
    <property type="term" value="F:DNA binding"/>
    <property type="evidence" value="ECO:0007669"/>
    <property type="project" value="UniProtKB-KW"/>
</dbReference>
<keyword evidence="18" id="KW-0511">Multifunctional enzyme</keyword>
<dbReference type="Gene3D" id="3.30.470.30">
    <property type="entry name" value="DNA ligase/mRNA capping enzyme"/>
    <property type="match status" value="1"/>
</dbReference>
<dbReference type="GO" id="GO:0003910">
    <property type="term" value="F:DNA ligase (ATP) activity"/>
    <property type="evidence" value="ECO:0007669"/>
    <property type="project" value="UniProtKB-EC"/>
</dbReference>
<evidence type="ECO:0000256" key="9">
    <source>
        <dbReference type="ARBA" id="ARBA00022763"/>
    </source>
</evidence>
<feature type="region of interest" description="Disordered" evidence="21">
    <location>
        <begin position="511"/>
        <end position="545"/>
    </location>
</feature>
<keyword evidence="16" id="KW-0234">DNA repair</keyword>
<keyword evidence="3 23" id="KW-0436">Ligase</keyword>
<evidence type="ECO:0000256" key="10">
    <source>
        <dbReference type="ARBA" id="ARBA00022801"/>
    </source>
</evidence>
<evidence type="ECO:0000256" key="14">
    <source>
        <dbReference type="ARBA" id="ARBA00023125"/>
    </source>
</evidence>
<dbReference type="GO" id="GO:0006281">
    <property type="term" value="P:DNA repair"/>
    <property type="evidence" value="ECO:0007669"/>
    <property type="project" value="UniProtKB-KW"/>
</dbReference>
<dbReference type="PANTHER" id="PTHR42705">
    <property type="entry name" value="BIFUNCTIONAL NON-HOMOLOGOUS END JOINING PROTEIN LIGD"/>
    <property type="match status" value="1"/>
</dbReference>
<evidence type="ECO:0000256" key="16">
    <source>
        <dbReference type="ARBA" id="ARBA00023204"/>
    </source>
</evidence>
<feature type="compositionally biased region" description="Basic and acidic residues" evidence="21">
    <location>
        <begin position="1"/>
        <end position="26"/>
    </location>
</feature>
<dbReference type="Pfam" id="PF21686">
    <property type="entry name" value="LigD_Prim-Pol"/>
    <property type="match status" value="1"/>
</dbReference>
<evidence type="ECO:0000256" key="6">
    <source>
        <dbReference type="ARBA" id="ARBA00022722"/>
    </source>
</evidence>
<evidence type="ECO:0000259" key="22">
    <source>
        <dbReference type="PROSITE" id="PS50160"/>
    </source>
</evidence>
<evidence type="ECO:0000256" key="5">
    <source>
        <dbReference type="ARBA" id="ARBA00022695"/>
    </source>
</evidence>
<dbReference type="PROSITE" id="PS50160">
    <property type="entry name" value="DNA_LIGASE_A3"/>
    <property type="match status" value="1"/>
</dbReference>
<evidence type="ECO:0000256" key="13">
    <source>
        <dbReference type="ARBA" id="ARBA00022932"/>
    </source>
</evidence>
<dbReference type="OrthoDB" id="9802472at2"/>
<dbReference type="AlphaFoldDB" id="U2E5P3"/>
<reference evidence="23 24" key="1">
    <citation type="journal article" date="2011" name="J. Bacteriol.">
        <title>Genome sequence of Salinisphaera shabanensis, a gammaproteobacterium from the harsh, variable environment of the brine-seawater interface of the Shaban Deep in the Red Sea.</title>
        <authorList>
            <person name="Antunes A."/>
            <person name="Alam I."/>
            <person name="Bajic V.B."/>
            <person name="Stingl U."/>
        </authorList>
    </citation>
    <scope>NUCLEOTIDE SEQUENCE [LARGE SCALE GENOMIC DNA]</scope>
    <source>
        <strain evidence="23 24">E1L3A</strain>
    </source>
</reference>
<keyword evidence="14" id="KW-0238">DNA-binding</keyword>
<dbReference type="InterPro" id="IPR033651">
    <property type="entry name" value="PaeLigD_Pol-like"/>
</dbReference>
<dbReference type="CDD" id="cd07906">
    <property type="entry name" value="Adenylation_DNA_ligase_LigD_LigC"/>
    <property type="match status" value="1"/>
</dbReference>
<dbReference type="GO" id="GO:0006310">
    <property type="term" value="P:DNA recombination"/>
    <property type="evidence" value="ECO:0007669"/>
    <property type="project" value="UniProtKB-KW"/>
</dbReference>
<dbReference type="InterPro" id="IPR012309">
    <property type="entry name" value="DNA_ligase_ATP-dep_C"/>
</dbReference>
<accession>U2E5P3</accession>
<dbReference type="Pfam" id="PF04679">
    <property type="entry name" value="DNA_ligase_A_C"/>
    <property type="match status" value="1"/>
</dbReference>
<evidence type="ECO:0000313" key="24">
    <source>
        <dbReference type="Proteomes" id="UP000006242"/>
    </source>
</evidence>
<dbReference type="NCBIfam" id="NF004628">
    <property type="entry name" value="PRK05972.1"/>
    <property type="match status" value="1"/>
</dbReference>
<dbReference type="Gene3D" id="3.30.1490.70">
    <property type="match status" value="1"/>
</dbReference>
<evidence type="ECO:0000256" key="12">
    <source>
        <dbReference type="ARBA" id="ARBA00022840"/>
    </source>
</evidence>
<organism evidence="23 24">
    <name type="scientific">Salinisphaera shabanensis E1L3A</name>
    <dbReference type="NCBI Taxonomy" id="1033802"/>
    <lineage>
        <taxon>Bacteria</taxon>
        <taxon>Pseudomonadati</taxon>
        <taxon>Pseudomonadota</taxon>
        <taxon>Gammaproteobacteria</taxon>
        <taxon>Salinisphaerales</taxon>
        <taxon>Salinisphaeraceae</taxon>
        <taxon>Salinisphaera</taxon>
    </lineage>
</organism>
<dbReference type="InterPro" id="IPR014146">
    <property type="entry name" value="LigD_ligase_dom"/>
</dbReference>